<dbReference type="SUPFAM" id="SSF161084">
    <property type="entry name" value="MAPEG domain-like"/>
    <property type="match status" value="1"/>
</dbReference>
<evidence type="ECO:0000256" key="2">
    <source>
        <dbReference type="ARBA" id="ARBA00022692"/>
    </source>
</evidence>
<evidence type="ECO:0000256" key="1">
    <source>
        <dbReference type="ARBA" id="ARBA00004370"/>
    </source>
</evidence>
<dbReference type="Proteomes" id="UP001161391">
    <property type="component" value="Unassembled WGS sequence"/>
</dbReference>
<feature type="transmembrane region" description="Helical" evidence="5">
    <location>
        <begin position="6"/>
        <end position="27"/>
    </location>
</feature>
<dbReference type="PANTHER" id="PTHR35814">
    <property type="match status" value="1"/>
</dbReference>
<reference evidence="6" key="2">
    <citation type="submission" date="2023-01" db="EMBL/GenBank/DDBJ databases">
        <title>Draft genome sequence of Algimonas ampicilliniresistens strain NBRC 108219.</title>
        <authorList>
            <person name="Sun Q."/>
            <person name="Mori K."/>
        </authorList>
    </citation>
    <scope>NUCLEOTIDE SEQUENCE</scope>
    <source>
        <strain evidence="6">NBRC 108219</strain>
    </source>
</reference>
<accession>A0ABQ5VDQ2</accession>
<protein>
    <recommendedName>
        <fullName evidence="8">Glutathione S-transferase</fullName>
    </recommendedName>
</protein>
<dbReference type="InterPro" id="IPR023352">
    <property type="entry name" value="MAPEG-like_dom_sf"/>
</dbReference>
<evidence type="ECO:0000256" key="3">
    <source>
        <dbReference type="ARBA" id="ARBA00022989"/>
    </source>
</evidence>
<evidence type="ECO:0008006" key="8">
    <source>
        <dbReference type="Google" id="ProtNLM"/>
    </source>
</evidence>
<keyword evidence="3 5" id="KW-1133">Transmembrane helix</keyword>
<gene>
    <name evidence="6" type="ORF">GCM10007853_27040</name>
</gene>
<keyword evidence="4 5" id="KW-0472">Membrane</keyword>
<dbReference type="RefSeq" id="WP_284391697.1">
    <property type="nucleotide sequence ID" value="NZ_BSNK01000002.1"/>
</dbReference>
<evidence type="ECO:0000313" key="6">
    <source>
        <dbReference type="EMBL" id="GLQ24830.1"/>
    </source>
</evidence>
<dbReference type="Pfam" id="PF01124">
    <property type="entry name" value="MAPEG"/>
    <property type="match status" value="1"/>
</dbReference>
<comment type="subcellular location">
    <subcellularLocation>
        <location evidence="1">Membrane</location>
    </subcellularLocation>
</comment>
<reference evidence="6" key="1">
    <citation type="journal article" date="2014" name="Int. J. Syst. Evol. Microbiol.">
        <title>Complete genome of a new Firmicutes species belonging to the dominant human colonic microbiota ('Ruminococcus bicirculans') reveals two chromosomes and a selective capacity to utilize plant glucans.</title>
        <authorList>
            <consortium name="NISC Comparative Sequencing Program"/>
            <person name="Wegmann U."/>
            <person name="Louis P."/>
            <person name="Goesmann A."/>
            <person name="Henrissat B."/>
            <person name="Duncan S.H."/>
            <person name="Flint H.J."/>
        </authorList>
    </citation>
    <scope>NUCLEOTIDE SEQUENCE</scope>
    <source>
        <strain evidence="6">NBRC 108219</strain>
    </source>
</reference>
<evidence type="ECO:0000256" key="5">
    <source>
        <dbReference type="SAM" id="Phobius"/>
    </source>
</evidence>
<keyword evidence="7" id="KW-1185">Reference proteome</keyword>
<comment type="caution">
    <text evidence="6">The sequence shown here is derived from an EMBL/GenBank/DDBJ whole genome shotgun (WGS) entry which is preliminary data.</text>
</comment>
<evidence type="ECO:0000313" key="7">
    <source>
        <dbReference type="Proteomes" id="UP001161391"/>
    </source>
</evidence>
<evidence type="ECO:0000256" key="4">
    <source>
        <dbReference type="ARBA" id="ARBA00023136"/>
    </source>
</evidence>
<dbReference type="PANTHER" id="PTHR35814:SF1">
    <property type="entry name" value="GLUTATHIONE S-TRANSFERASE-RELATED"/>
    <property type="match status" value="1"/>
</dbReference>
<feature type="transmembrane region" description="Helical" evidence="5">
    <location>
        <begin position="106"/>
        <end position="127"/>
    </location>
</feature>
<feature type="transmembrane region" description="Helical" evidence="5">
    <location>
        <begin position="54"/>
        <end position="70"/>
    </location>
</feature>
<dbReference type="InterPro" id="IPR001129">
    <property type="entry name" value="Membr-assoc_MAPEG"/>
</dbReference>
<proteinExistence type="predicted"/>
<dbReference type="Gene3D" id="1.20.120.550">
    <property type="entry name" value="Membrane associated eicosanoid/glutathione metabolism-like domain"/>
    <property type="match status" value="1"/>
</dbReference>
<name>A0ABQ5VDQ2_9PROT</name>
<organism evidence="6 7">
    <name type="scientific">Algimonas ampicilliniresistens</name>
    <dbReference type="NCBI Taxonomy" id="1298735"/>
    <lineage>
        <taxon>Bacteria</taxon>
        <taxon>Pseudomonadati</taxon>
        <taxon>Pseudomonadota</taxon>
        <taxon>Alphaproteobacteria</taxon>
        <taxon>Maricaulales</taxon>
        <taxon>Robiginitomaculaceae</taxon>
        <taxon>Algimonas</taxon>
    </lineage>
</organism>
<feature type="transmembrane region" description="Helical" evidence="5">
    <location>
        <begin position="76"/>
        <end position="94"/>
    </location>
</feature>
<dbReference type="EMBL" id="BSNK01000002">
    <property type="protein sequence ID" value="GLQ24830.1"/>
    <property type="molecule type" value="Genomic_DNA"/>
</dbReference>
<sequence length="132" mass="14637">MTTFQIVAFYIALSLFLNPVLMFRIGLVRQKKKINLGDGGDADMLARIRTHGNFTEVAPLALIGLIAIAMMNGSPIMLHLFGAVYFVGRILHFLGMSGRFGQGRFFGTLMTLFVFFGEGLYLLYLIFAHGPV</sequence>
<keyword evidence="2 5" id="KW-0812">Transmembrane</keyword>